<protein>
    <submittedName>
        <fullName evidence="1">Uncharacterized protein</fullName>
    </submittedName>
</protein>
<evidence type="ECO:0000313" key="2">
    <source>
        <dbReference type="Proteomes" id="UP001054945"/>
    </source>
</evidence>
<dbReference type="AlphaFoldDB" id="A0AAV4MK04"/>
<proteinExistence type="predicted"/>
<comment type="caution">
    <text evidence="1">The sequence shown here is derived from an EMBL/GenBank/DDBJ whole genome shotgun (WGS) entry which is preliminary data.</text>
</comment>
<keyword evidence="2" id="KW-1185">Reference proteome</keyword>
<name>A0AAV4MK04_CAEEX</name>
<sequence length="85" mass="9484">MSFSANQWCDALLSLIFSQPGVSSKRGLFYQICETMNSPIFPSIFLEKEGDLECLENDRRLRGKVLDGSFSSAIGIEVAIISELY</sequence>
<accession>A0AAV4MK04</accession>
<dbReference type="EMBL" id="BPLR01019828">
    <property type="protein sequence ID" value="GIX72198.1"/>
    <property type="molecule type" value="Genomic_DNA"/>
</dbReference>
<gene>
    <name evidence="1" type="ORF">CEXT_66661</name>
</gene>
<reference evidence="1 2" key="1">
    <citation type="submission" date="2021-06" db="EMBL/GenBank/DDBJ databases">
        <title>Caerostris extrusa draft genome.</title>
        <authorList>
            <person name="Kono N."/>
            <person name="Arakawa K."/>
        </authorList>
    </citation>
    <scope>NUCLEOTIDE SEQUENCE [LARGE SCALE GENOMIC DNA]</scope>
</reference>
<dbReference type="Proteomes" id="UP001054945">
    <property type="component" value="Unassembled WGS sequence"/>
</dbReference>
<organism evidence="1 2">
    <name type="scientific">Caerostris extrusa</name>
    <name type="common">Bark spider</name>
    <name type="synonym">Caerostris bankana</name>
    <dbReference type="NCBI Taxonomy" id="172846"/>
    <lineage>
        <taxon>Eukaryota</taxon>
        <taxon>Metazoa</taxon>
        <taxon>Ecdysozoa</taxon>
        <taxon>Arthropoda</taxon>
        <taxon>Chelicerata</taxon>
        <taxon>Arachnida</taxon>
        <taxon>Araneae</taxon>
        <taxon>Araneomorphae</taxon>
        <taxon>Entelegynae</taxon>
        <taxon>Araneoidea</taxon>
        <taxon>Araneidae</taxon>
        <taxon>Caerostris</taxon>
    </lineage>
</organism>
<evidence type="ECO:0000313" key="1">
    <source>
        <dbReference type="EMBL" id="GIX72198.1"/>
    </source>
</evidence>